<dbReference type="FunFam" id="2.30.29.30:FF:000060">
    <property type="entry name" value="Diacylglycerol kinase"/>
    <property type="match status" value="1"/>
</dbReference>
<evidence type="ECO:0000256" key="1">
    <source>
        <dbReference type="ARBA" id="ARBA00004236"/>
    </source>
</evidence>
<dbReference type="EC" id="2.7.1.107" evidence="21"/>
<dbReference type="CDD" id="cd13274">
    <property type="entry name" value="PH_DGK_type2"/>
    <property type="match status" value="1"/>
</dbReference>
<evidence type="ECO:0000256" key="18">
    <source>
        <dbReference type="ARBA" id="ARBA00023371"/>
    </source>
</evidence>
<reference evidence="26" key="2">
    <citation type="submission" date="2025-08" db="UniProtKB">
        <authorList>
            <consortium name="Ensembl"/>
        </authorList>
    </citation>
    <scope>IDENTIFICATION</scope>
</reference>
<dbReference type="Gene3D" id="3.40.50.10330">
    <property type="entry name" value="Probable inorganic polyphosphate/atp-NAD kinase, domain 1"/>
    <property type="match status" value="1"/>
</dbReference>
<comment type="pathway">
    <text evidence="3">Lipid metabolism; glycerolipid metabolism.</text>
</comment>
<dbReference type="FunFam" id="3.30.60.20:FF:000002">
    <property type="entry name" value="Diacylglycerol kinase"/>
    <property type="match status" value="1"/>
</dbReference>
<proteinExistence type="inferred from homology"/>
<dbReference type="InterPro" id="IPR001206">
    <property type="entry name" value="Diacylglycerol_kinase_cat_dom"/>
</dbReference>
<keyword evidence="14" id="KW-0862">Zinc</keyword>
<keyword evidence="7" id="KW-0597">Phosphoprotein</keyword>
<reference evidence="26" key="3">
    <citation type="submission" date="2025-09" db="UniProtKB">
        <authorList>
            <consortium name="Ensembl"/>
        </authorList>
    </citation>
    <scope>IDENTIFICATION</scope>
</reference>
<evidence type="ECO:0000256" key="19">
    <source>
        <dbReference type="ARBA" id="ARBA00023411"/>
    </source>
</evidence>
<dbReference type="Pfam" id="PF00609">
    <property type="entry name" value="DAGK_acc"/>
    <property type="match status" value="1"/>
</dbReference>
<evidence type="ECO:0000256" key="17">
    <source>
        <dbReference type="ARBA" id="ARBA00023136"/>
    </source>
</evidence>
<evidence type="ECO:0000256" key="9">
    <source>
        <dbReference type="ARBA" id="ARBA00022723"/>
    </source>
</evidence>
<comment type="similarity">
    <text evidence="4 21">Belongs to the eukaryotic diacylglycerol kinase family.</text>
</comment>
<keyword evidence="10" id="KW-0677">Repeat</keyword>
<keyword evidence="13 21" id="KW-0418">Kinase</keyword>
<keyword evidence="17" id="KW-0472">Membrane</keyword>
<feature type="domain" description="DAGKc" evidence="25">
    <location>
        <begin position="331"/>
        <end position="466"/>
    </location>
</feature>
<comment type="catalytic activity">
    <reaction evidence="18">
        <text>1,2-di-(9Z-octadecenoyl)-sn-glycerol + ATP = 1,2-di-(9Z-octadecenoyl)-sn-glycero-3-phosphate + ADP + H(+)</text>
        <dbReference type="Rhea" id="RHEA:40327"/>
        <dbReference type="ChEBI" id="CHEBI:15378"/>
        <dbReference type="ChEBI" id="CHEBI:30616"/>
        <dbReference type="ChEBI" id="CHEBI:52333"/>
        <dbReference type="ChEBI" id="CHEBI:74546"/>
        <dbReference type="ChEBI" id="CHEBI:456216"/>
    </reaction>
    <physiologicalReaction direction="left-to-right" evidence="18">
        <dbReference type="Rhea" id="RHEA:40328"/>
    </physiologicalReaction>
</comment>
<dbReference type="Gene3D" id="2.30.29.30">
    <property type="entry name" value="Pleckstrin-homology domain (PH domain)/Phosphotyrosine-binding domain (PTB)"/>
    <property type="match status" value="1"/>
</dbReference>
<dbReference type="FunFam" id="3.40.50.10330:FF:000001">
    <property type="entry name" value="Diacylglycerol kinase"/>
    <property type="match status" value="1"/>
</dbReference>
<dbReference type="InterPro" id="IPR017438">
    <property type="entry name" value="ATP-NAD_kinase_N"/>
</dbReference>
<dbReference type="InterPro" id="IPR000756">
    <property type="entry name" value="Diacylglycerol_kin_accessory"/>
</dbReference>
<dbReference type="PANTHER" id="PTHR11255">
    <property type="entry name" value="DIACYLGLYCEROL KINASE"/>
    <property type="match status" value="1"/>
</dbReference>
<dbReference type="SUPFAM" id="SSF111331">
    <property type="entry name" value="NAD kinase/diacylglycerol kinase-like"/>
    <property type="match status" value="1"/>
</dbReference>
<dbReference type="SMART" id="SM00046">
    <property type="entry name" value="DAGKc"/>
    <property type="match status" value="1"/>
</dbReference>
<comment type="pathway">
    <text evidence="20">Glycerolipid metabolism.</text>
</comment>
<evidence type="ECO:0000259" key="25">
    <source>
        <dbReference type="PROSITE" id="PS50146"/>
    </source>
</evidence>
<gene>
    <name evidence="26" type="primary">dgkh</name>
</gene>
<sequence>CLMRAGQLKPPGPGKGPASSAGIHAHVVGAVAGSGAADESSDSEAEQEGPQKLIRKVSTSGQIRSKTSIKEGLLLKQTSSFQRWKKRYFKLRGRTLYYAKDAKSLIFDEVDLSDASVAESSTKNVNNSFTVITPFRRLILCAENRKEMEDWISSLKSVQSREHYETAQFNVEHFSGMHNWYACSHARPTFCNVCKDSLSGVTSHGLSCEVCKFKAHKRCAVRATNNCKWTTLASIGKDIIEDEDGIAMPHQWLEGNLPVSAKCAVCDKTCGSVLRLQDWRCLWCKAMVHTACMDIYPRKCPLGQCKVSIIPPTALNSIDSDGFWKATCPPSCASPLLVFVNSKSGDNQGVKFLRRFKQLLNPAQVFDLVNGGPHLGLRLFQKFDNFRILVCGGDGSVGWVLSEIDKLNLHKQCQLGVLPLGTGNDLARVLGWGPSCDDDTQLPQILEKLERASTKMLDRWSIMTYEIKIPSKHSCPTTPEGFHISAYEDSVAAHLTKILNSEQHSVVISSAKILCETVKDFVAKVGKAYEKSTENAEECDTMSLKCAILNEKLDSLLQTLNTECQALPPIPHSTPPIVEEDEESLPELKGKLEEEETEKGGRRRGGGGSPHQLFKSREQLMLRANSLKKAVRQIIEQAERGEGAQHGRRRKDSEEENRDSEKDEDTKELEAVTCKFTTPDRPFTPRLQAHKDRTTWTCQLNSLCLCVCVGLRAGLAASIAGSSIISKMLLANIDPFGATSFIDPDLDSLEGYMEKCVMNNYFGIGLDAKISLEFNNKREEHPEKCRSRTKNMMWYGVLGTKELLQRTYKNLEQKVQLECDGQYIPLPSLQGIAVLNIPSYAGGTNFWGGTKEDDIFCAPSFDDKILEVVAVFGSMQMAVSRVIKLQHHRIAQCRTVKITILGDEGVPIQVDGEAWIQPPGVIKIQHKNRAQMLTRDRAFENTLKSWEDKLKYDKPPLRPHLYPQQSVDLATEEEAALLQMCARAAEELITRICEAAKTNGLLEQELAHAVNAASHAINKTHPKFPESLTRNTAIEVASTVKALYNETESLLLGRVSLQLDPPEEEQLSSALQSVELELGKLGEIPWLYHILQPNDEEDPSLGYGKRNSRSSMFRIVPKFKKEKAAKKSSPQSGRAASAFPSSAEGTDVSQSVPSAAQHHLHCHFSAFNLKGW</sequence>
<dbReference type="GO" id="GO:0005737">
    <property type="term" value="C:cytoplasm"/>
    <property type="evidence" value="ECO:0007669"/>
    <property type="project" value="UniProtKB-SubCell"/>
</dbReference>
<keyword evidence="27" id="KW-1185">Reference proteome</keyword>
<evidence type="ECO:0000256" key="12">
    <source>
        <dbReference type="ARBA" id="ARBA00022771"/>
    </source>
</evidence>
<dbReference type="SMART" id="SM00233">
    <property type="entry name" value="PH"/>
    <property type="match status" value="1"/>
</dbReference>
<dbReference type="PROSITE" id="PS00479">
    <property type="entry name" value="ZF_DAG_PE_1"/>
    <property type="match status" value="1"/>
</dbReference>
<dbReference type="SUPFAM" id="SSF50729">
    <property type="entry name" value="PH domain-like"/>
    <property type="match status" value="1"/>
</dbReference>
<dbReference type="GO" id="GO:0005886">
    <property type="term" value="C:plasma membrane"/>
    <property type="evidence" value="ECO:0007669"/>
    <property type="project" value="UniProtKB-SubCell"/>
</dbReference>
<dbReference type="GO" id="GO:0004143">
    <property type="term" value="F:ATP-dependent diacylglycerol kinase activity"/>
    <property type="evidence" value="ECO:0007669"/>
    <property type="project" value="UniProtKB-EC"/>
</dbReference>
<comment type="subcellular location">
    <subcellularLocation>
        <location evidence="1">Cell membrane</location>
    </subcellularLocation>
    <subcellularLocation>
        <location evidence="2">Cytoplasm</location>
    </subcellularLocation>
</comment>
<comment type="catalytic activity">
    <reaction evidence="19">
        <text>a 1,2-diacyl-sn-glycerol + ATP = a 1,2-diacyl-sn-glycero-3-phosphate + ADP + H(+)</text>
        <dbReference type="Rhea" id="RHEA:10272"/>
        <dbReference type="ChEBI" id="CHEBI:15378"/>
        <dbReference type="ChEBI" id="CHEBI:17815"/>
        <dbReference type="ChEBI" id="CHEBI:30616"/>
        <dbReference type="ChEBI" id="CHEBI:58608"/>
        <dbReference type="ChEBI" id="CHEBI:456216"/>
        <dbReference type="EC" id="2.7.1.107"/>
    </reaction>
    <physiologicalReaction direction="left-to-right" evidence="19">
        <dbReference type="Rhea" id="RHEA:10273"/>
    </physiologicalReaction>
</comment>
<evidence type="ECO:0000256" key="10">
    <source>
        <dbReference type="ARBA" id="ARBA00022737"/>
    </source>
</evidence>
<dbReference type="SMART" id="SM00045">
    <property type="entry name" value="DAGKa"/>
    <property type="match status" value="1"/>
</dbReference>
<keyword evidence="16" id="KW-0443">Lipid metabolism</keyword>
<dbReference type="UniPathway" id="UPA00230"/>
<keyword evidence="9" id="KW-0479">Metal-binding</keyword>
<dbReference type="InterPro" id="IPR001849">
    <property type="entry name" value="PH_domain"/>
</dbReference>
<feature type="compositionally biased region" description="Basic and acidic residues" evidence="22">
    <location>
        <begin position="659"/>
        <end position="669"/>
    </location>
</feature>
<dbReference type="InterPro" id="IPR011993">
    <property type="entry name" value="PH-like_dom_sf"/>
</dbReference>
<organism evidence="26 27">
    <name type="scientific">Echeneis naucrates</name>
    <name type="common">Live sharksucker</name>
    <dbReference type="NCBI Taxonomy" id="173247"/>
    <lineage>
        <taxon>Eukaryota</taxon>
        <taxon>Metazoa</taxon>
        <taxon>Chordata</taxon>
        <taxon>Craniata</taxon>
        <taxon>Vertebrata</taxon>
        <taxon>Euteleostomi</taxon>
        <taxon>Actinopterygii</taxon>
        <taxon>Neopterygii</taxon>
        <taxon>Teleostei</taxon>
        <taxon>Neoteleostei</taxon>
        <taxon>Acanthomorphata</taxon>
        <taxon>Carangaria</taxon>
        <taxon>Carangiformes</taxon>
        <taxon>Echeneidae</taxon>
        <taxon>Echeneis</taxon>
    </lineage>
</organism>
<evidence type="ECO:0000256" key="3">
    <source>
        <dbReference type="ARBA" id="ARBA00005175"/>
    </source>
</evidence>
<evidence type="ECO:0000259" key="24">
    <source>
        <dbReference type="PROSITE" id="PS50081"/>
    </source>
</evidence>
<dbReference type="GO" id="GO:0008270">
    <property type="term" value="F:zinc ion binding"/>
    <property type="evidence" value="ECO:0007669"/>
    <property type="project" value="UniProtKB-KW"/>
</dbReference>
<dbReference type="FunFam" id="3.30.60.20:FF:000029">
    <property type="entry name" value="Diacylglycerol kinase"/>
    <property type="match status" value="1"/>
</dbReference>
<dbReference type="Proteomes" id="UP000472264">
    <property type="component" value="Chromosome 21"/>
</dbReference>
<evidence type="ECO:0000256" key="13">
    <source>
        <dbReference type="ARBA" id="ARBA00022777"/>
    </source>
</evidence>
<dbReference type="InterPro" id="IPR054474">
    <property type="entry name" value="DGKD_4H"/>
</dbReference>
<dbReference type="Pfam" id="PF00169">
    <property type="entry name" value="PH"/>
    <property type="match status" value="1"/>
</dbReference>
<feature type="domain" description="Phorbol-ester/DAG-type" evidence="24">
    <location>
        <begin position="249"/>
        <end position="300"/>
    </location>
</feature>
<evidence type="ECO:0000256" key="11">
    <source>
        <dbReference type="ARBA" id="ARBA00022741"/>
    </source>
</evidence>
<dbReference type="GO" id="GO:0046486">
    <property type="term" value="P:glycerolipid metabolic process"/>
    <property type="evidence" value="ECO:0007669"/>
    <property type="project" value="UniProtKB-UniPathway"/>
</dbReference>
<dbReference type="Pfam" id="PF00130">
    <property type="entry name" value="C1_1"/>
    <property type="match status" value="2"/>
</dbReference>
<dbReference type="CDD" id="cd20894">
    <property type="entry name" value="C1_DGKeta_rpt2"/>
    <property type="match status" value="1"/>
</dbReference>
<dbReference type="InterPro" id="IPR046349">
    <property type="entry name" value="C1-like_sf"/>
</dbReference>
<evidence type="ECO:0000256" key="15">
    <source>
        <dbReference type="ARBA" id="ARBA00022840"/>
    </source>
</evidence>
<dbReference type="PROSITE" id="PS50081">
    <property type="entry name" value="ZF_DAG_PE_2"/>
    <property type="match status" value="2"/>
</dbReference>
<feature type="region of interest" description="Disordered" evidence="22">
    <location>
        <begin position="567"/>
        <end position="612"/>
    </location>
</feature>
<evidence type="ECO:0000256" key="6">
    <source>
        <dbReference type="ARBA" id="ARBA00022490"/>
    </source>
</evidence>
<feature type="region of interest" description="Disordered" evidence="22">
    <location>
        <begin position="1121"/>
        <end position="1152"/>
    </location>
</feature>
<dbReference type="Pfam" id="PF22944">
    <property type="entry name" value="DGKD_4H"/>
    <property type="match status" value="1"/>
</dbReference>
<dbReference type="Gene3D" id="2.60.200.40">
    <property type="match status" value="1"/>
</dbReference>
<feature type="region of interest" description="Disordered" evidence="22">
    <location>
        <begin position="637"/>
        <end position="669"/>
    </location>
</feature>
<protein>
    <recommendedName>
        <fullName evidence="21">Diacylglycerol kinase</fullName>
        <shortName evidence="21">DAG kinase</shortName>
        <ecNumber evidence="21">2.7.1.107</ecNumber>
    </recommendedName>
</protein>
<feature type="domain" description="Phorbol-ester/DAG-type" evidence="24">
    <location>
        <begin position="177"/>
        <end position="227"/>
    </location>
</feature>
<evidence type="ECO:0000259" key="23">
    <source>
        <dbReference type="PROSITE" id="PS50003"/>
    </source>
</evidence>
<dbReference type="PROSITE" id="PS50003">
    <property type="entry name" value="PH_DOMAIN"/>
    <property type="match status" value="1"/>
</dbReference>
<feature type="region of interest" description="Disordered" evidence="22">
    <location>
        <begin position="1"/>
        <end position="59"/>
    </location>
</feature>
<dbReference type="PROSITE" id="PS50146">
    <property type="entry name" value="DAGK"/>
    <property type="match status" value="1"/>
</dbReference>
<keyword evidence="12" id="KW-0863">Zinc-finger</keyword>
<dbReference type="AlphaFoldDB" id="A0A665VQE0"/>
<dbReference type="InterPro" id="IPR002219">
    <property type="entry name" value="PKC_DAG/PE"/>
</dbReference>
<feature type="compositionally biased region" description="Polar residues" evidence="22">
    <location>
        <begin position="1128"/>
        <end position="1152"/>
    </location>
</feature>
<dbReference type="CDD" id="cd20848">
    <property type="entry name" value="C1_DGKeta_rpt1"/>
    <property type="match status" value="1"/>
</dbReference>
<dbReference type="GO" id="GO:0005524">
    <property type="term" value="F:ATP binding"/>
    <property type="evidence" value="ECO:0007669"/>
    <property type="project" value="UniProtKB-KW"/>
</dbReference>
<keyword evidence="8 21" id="KW-0808">Transferase</keyword>
<dbReference type="Gene3D" id="3.30.60.20">
    <property type="match status" value="2"/>
</dbReference>
<dbReference type="InterPro" id="IPR037607">
    <property type="entry name" value="DGK"/>
</dbReference>
<evidence type="ECO:0000256" key="14">
    <source>
        <dbReference type="ARBA" id="ARBA00022833"/>
    </source>
</evidence>
<evidence type="ECO:0000256" key="16">
    <source>
        <dbReference type="ARBA" id="ARBA00023098"/>
    </source>
</evidence>
<feature type="compositionally biased region" description="Low complexity" evidence="22">
    <location>
        <begin position="16"/>
        <end position="38"/>
    </location>
</feature>
<evidence type="ECO:0000256" key="7">
    <source>
        <dbReference type="ARBA" id="ARBA00022553"/>
    </source>
</evidence>
<evidence type="ECO:0000313" key="27">
    <source>
        <dbReference type="Proteomes" id="UP000472264"/>
    </source>
</evidence>
<dbReference type="InterPro" id="IPR016064">
    <property type="entry name" value="NAD/diacylglycerol_kinase_sf"/>
</dbReference>
<evidence type="ECO:0000256" key="4">
    <source>
        <dbReference type="ARBA" id="ARBA00009280"/>
    </source>
</evidence>
<keyword evidence="11 21" id="KW-0547">Nucleotide-binding</keyword>
<dbReference type="Ensembl" id="ENSENLT00000034416.1">
    <property type="protein sequence ID" value="ENSENLP00000033482.1"/>
    <property type="gene ID" value="ENSENLG00000012565.1"/>
</dbReference>
<keyword evidence="6" id="KW-0963">Cytoplasm</keyword>
<keyword evidence="5" id="KW-1003">Cell membrane</keyword>
<evidence type="ECO:0000313" key="26">
    <source>
        <dbReference type="Ensembl" id="ENSENLP00000033482.1"/>
    </source>
</evidence>
<evidence type="ECO:0000256" key="22">
    <source>
        <dbReference type="SAM" id="MobiDB-lite"/>
    </source>
</evidence>
<name>A0A665VQE0_ECHNA</name>
<feature type="domain" description="PH" evidence="23">
    <location>
        <begin position="67"/>
        <end position="160"/>
    </location>
</feature>
<reference evidence="26" key="1">
    <citation type="submission" date="2021-04" db="EMBL/GenBank/DDBJ databases">
        <authorList>
            <consortium name="Wellcome Sanger Institute Data Sharing"/>
        </authorList>
    </citation>
    <scope>NUCLEOTIDE SEQUENCE [LARGE SCALE GENOMIC DNA]</scope>
</reference>
<dbReference type="InterPro" id="IPR047480">
    <property type="entry name" value="C1_DGKeta_rpt2"/>
</dbReference>
<dbReference type="SUPFAM" id="SSF57889">
    <property type="entry name" value="Cysteine-rich domain"/>
    <property type="match status" value="2"/>
</dbReference>
<evidence type="ECO:0000256" key="5">
    <source>
        <dbReference type="ARBA" id="ARBA00022475"/>
    </source>
</evidence>
<dbReference type="SMART" id="SM00109">
    <property type="entry name" value="C1"/>
    <property type="match status" value="2"/>
</dbReference>
<keyword evidence="15 21" id="KW-0067">ATP-binding</keyword>
<evidence type="ECO:0000256" key="20">
    <source>
        <dbReference type="ARBA" id="ARBA00060536"/>
    </source>
</evidence>
<dbReference type="GO" id="GO:0007200">
    <property type="term" value="P:phospholipase C-activating G protein-coupled receptor signaling pathway"/>
    <property type="evidence" value="ECO:0007669"/>
    <property type="project" value="InterPro"/>
</dbReference>
<evidence type="ECO:0000256" key="21">
    <source>
        <dbReference type="RuleBase" id="RU361128"/>
    </source>
</evidence>
<dbReference type="PANTHER" id="PTHR11255:SF37">
    <property type="entry name" value="DIACYLGLYCEROL KINASE ETA"/>
    <property type="match status" value="1"/>
</dbReference>
<dbReference type="Pfam" id="PF00781">
    <property type="entry name" value="DAGK_cat"/>
    <property type="match status" value="1"/>
</dbReference>
<dbReference type="FunFam" id="2.60.200.40:FF:000001">
    <property type="entry name" value="Diacylglycerol kinase"/>
    <property type="match status" value="1"/>
</dbReference>
<evidence type="ECO:0000256" key="8">
    <source>
        <dbReference type="ARBA" id="ARBA00022679"/>
    </source>
</evidence>
<evidence type="ECO:0000256" key="2">
    <source>
        <dbReference type="ARBA" id="ARBA00004496"/>
    </source>
</evidence>
<accession>A0A665VQE0</accession>